<evidence type="ECO:0000313" key="3">
    <source>
        <dbReference type="EMBL" id="KAK7901759.1"/>
    </source>
</evidence>
<reference evidence="4" key="1">
    <citation type="submission" date="2024-04" db="EMBL/GenBank/DDBJ databases">
        <title>Salinicola lusitanus LLJ914,a marine bacterium isolated from the Okinawa Trough.</title>
        <authorList>
            <person name="Li J."/>
        </authorList>
    </citation>
    <scope>NUCLEOTIDE SEQUENCE [LARGE SCALE GENOMIC DNA]</scope>
</reference>
<keyword evidence="2" id="KW-1133">Transmembrane helix</keyword>
<proteinExistence type="predicted"/>
<dbReference type="Proteomes" id="UP001460270">
    <property type="component" value="Unassembled WGS sequence"/>
</dbReference>
<feature type="compositionally biased region" description="Basic and acidic residues" evidence="1">
    <location>
        <begin position="86"/>
        <end position="102"/>
    </location>
</feature>
<organism evidence="3 4">
    <name type="scientific">Mugilogobius chulae</name>
    <name type="common">yellowstripe goby</name>
    <dbReference type="NCBI Taxonomy" id="88201"/>
    <lineage>
        <taxon>Eukaryota</taxon>
        <taxon>Metazoa</taxon>
        <taxon>Chordata</taxon>
        <taxon>Craniata</taxon>
        <taxon>Vertebrata</taxon>
        <taxon>Euteleostomi</taxon>
        <taxon>Actinopterygii</taxon>
        <taxon>Neopterygii</taxon>
        <taxon>Teleostei</taxon>
        <taxon>Neoteleostei</taxon>
        <taxon>Acanthomorphata</taxon>
        <taxon>Gobiaria</taxon>
        <taxon>Gobiiformes</taxon>
        <taxon>Gobioidei</taxon>
        <taxon>Gobiidae</taxon>
        <taxon>Gobionellinae</taxon>
        <taxon>Mugilogobius</taxon>
    </lineage>
</organism>
<name>A0AAW0NND7_9GOBI</name>
<accession>A0AAW0NND7</accession>
<dbReference type="EMBL" id="JBBPFD010000013">
    <property type="protein sequence ID" value="KAK7901759.1"/>
    <property type="molecule type" value="Genomic_DNA"/>
</dbReference>
<sequence>MDVNSLCALLQTKLSGGPLSTMIMQSRNKPMHILGMLGAAICLMVIVTVIISTVMFMRNKKSNRILPNRRIRRRKQPPLSSPFKPQEPDRAEEVEREPERENVNYNNNVGNVVRIWPPPPRPAPRHSPRPPSHLLQGQTVDCTHRVRQRGA</sequence>
<evidence type="ECO:0000256" key="2">
    <source>
        <dbReference type="SAM" id="Phobius"/>
    </source>
</evidence>
<protein>
    <submittedName>
        <fullName evidence="3">Uncharacterized protein</fullName>
    </submittedName>
</protein>
<evidence type="ECO:0000256" key="1">
    <source>
        <dbReference type="SAM" id="MobiDB-lite"/>
    </source>
</evidence>
<feature type="compositionally biased region" description="Low complexity" evidence="1">
    <location>
        <begin position="103"/>
        <end position="114"/>
    </location>
</feature>
<dbReference type="AlphaFoldDB" id="A0AAW0NND7"/>
<comment type="caution">
    <text evidence="3">The sequence shown here is derived from an EMBL/GenBank/DDBJ whole genome shotgun (WGS) entry which is preliminary data.</text>
</comment>
<keyword evidence="4" id="KW-1185">Reference proteome</keyword>
<keyword evidence="2" id="KW-0812">Transmembrane</keyword>
<feature type="region of interest" description="Disordered" evidence="1">
    <location>
        <begin position="67"/>
        <end position="151"/>
    </location>
</feature>
<keyword evidence="2" id="KW-0472">Membrane</keyword>
<feature type="transmembrane region" description="Helical" evidence="2">
    <location>
        <begin position="33"/>
        <end position="56"/>
    </location>
</feature>
<gene>
    <name evidence="3" type="ORF">WMY93_018528</name>
</gene>
<feature type="compositionally biased region" description="Basic residues" evidence="1">
    <location>
        <begin position="67"/>
        <end position="76"/>
    </location>
</feature>
<evidence type="ECO:0000313" key="4">
    <source>
        <dbReference type="Proteomes" id="UP001460270"/>
    </source>
</evidence>